<evidence type="ECO:0000259" key="3">
    <source>
        <dbReference type="Pfam" id="PF17111"/>
    </source>
</evidence>
<name>A0A175VXK1_9PEZI</name>
<dbReference type="OrthoDB" id="5068804at2759"/>
<feature type="region of interest" description="Disordered" evidence="1">
    <location>
        <begin position="220"/>
        <end position="239"/>
    </location>
</feature>
<gene>
    <name evidence="4" type="ORF">MMYC01_207160</name>
</gene>
<feature type="domain" description="Azaphilone pigments biosynthesis cluster protein L N-terminal" evidence="3">
    <location>
        <begin position="2"/>
        <end position="210"/>
    </location>
</feature>
<dbReference type="Proteomes" id="UP000078237">
    <property type="component" value="Unassembled WGS sequence"/>
</dbReference>
<protein>
    <recommendedName>
        <fullName evidence="3">Azaphilone pigments biosynthesis cluster protein L N-terminal domain-containing protein</fullName>
    </recommendedName>
</protein>
<dbReference type="Pfam" id="PF17111">
    <property type="entry name" value="PigL_N"/>
    <property type="match status" value="2"/>
</dbReference>
<sequence>MAEPIGLSSGLVALVAFALKSSTLLYDTVQSYRSHPKNVRDLNEELEALTVVLQALSQTVEQNKDASFTALKLPLFRCGTACKEFEEVIAKCSSRSGGSRTSFRDWAKLKYMGEGIDEFRRMLAGYKATINIALADANLRQSSVTAEGLEAYKVMIKDATADLEDHLQSIDEKLESTFSRAADESVEDAIQMRQMQEERSSTQQGLAICAQLSAHISRLQPQLAADRSERSDDARAKSPIAAERITREGLEECQDTLSNTAHRLEKHLKSIMDRLMAKSMTALSSPQEAADLERLQEEWETARLCLDICSKANENTTKVNINVFENVKGEERVLQFFASTTGKIVHAKNIFLGSYGVQFGGQLSDASIQQISRDFSRAEIKPMDPAPGTVTPGGSPGISVFSDRYGPGIKLNSQPSKDNISSSPAEQQAQAQAQMGHGSESSPPPQP</sequence>
<dbReference type="STRING" id="100816.A0A175VXK1"/>
<reference evidence="4 5" key="1">
    <citation type="journal article" date="2016" name="Genome Announc.">
        <title>Genome Sequence of Madurella mycetomatis mm55, Isolated from a Human Mycetoma Case in Sudan.</title>
        <authorList>
            <person name="Smit S."/>
            <person name="Derks M.F."/>
            <person name="Bervoets S."/>
            <person name="Fahal A."/>
            <person name="van Leeuwen W."/>
            <person name="van Belkum A."/>
            <person name="van de Sande W.W."/>
        </authorList>
    </citation>
    <scope>NUCLEOTIDE SEQUENCE [LARGE SCALE GENOMIC DNA]</scope>
    <source>
        <strain evidence="5">mm55</strain>
    </source>
</reference>
<dbReference type="AlphaFoldDB" id="A0A175VXK1"/>
<accession>A0A175VXK1</accession>
<feature type="region of interest" description="Disordered" evidence="1">
    <location>
        <begin position="380"/>
        <end position="447"/>
    </location>
</feature>
<keyword evidence="5" id="KW-1185">Reference proteome</keyword>
<proteinExistence type="predicted"/>
<dbReference type="VEuPathDB" id="FungiDB:MMYC01_207160"/>
<comment type="caution">
    <text evidence="4">The sequence shown here is derived from an EMBL/GenBank/DDBJ whole genome shotgun (WGS) entry which is preliminary data.</text>
</comment>
<feature type="compositionally biased region" description="Polar residues" evidence="1">
    <location>
        <begin position="411"/>
        <end position="426"/>
    </location>
</feature>
<evidence type="ECO:0000256" key="1">
    <source>
        <dbReference type="SAM" id="MobiDB-lite"/>
    </source>
</evidence>
<evidence type="ECO:0000256" key="2">
    <source>
        <dbReference type="SAM" id="SignalP"/>
    </source>
</evidence>
<evidence type="ECO:0000313" key="5">
    <source>
        <dbReference type="Proteomes" id="UP000078237"/>
    </source>
</evidence>
<feature type="domain" description="Azaphilone pigments biosynthesis cluster protein L N-terminal" evidence="3">
    <location>
        <begin position="241"/>
        <end position="309"/>
    </location>
</feature>
<feature type="compositionally biased region" description="Basic and acidic residues" evidence="1">
    <location>
        <begin position="226"/>
        <end position="236"/>
    </location>
</feature>
<evidence type="ECO:0000313" key="4">
    <source>
        <dbReference type="EMBL" id="KXX76267.1"/>
    </source>
</evidence>
<organism evidence="4 5">
    <name type="scientific">Madurella mycetomatis</name>
    <dbReference type="NCBI Taxonomy" id="100816"/>
    <lineage>
        <taxon>Eukaryota</taxon>
        <taxon>Fungi</taxon>
        <taxon>Dikarya</taxon>
        <taxon>Ascomycota</taxon>
        <taxon>Pezizomycotina</taxon>
        <taxon>Sordariomycetes</taxon>
        <taxon>Sordariomycetidae</taxon>
        <taxon>Sordariales</taxon>
        <taxon>Sordariales incertae sedis</taxon>
        <taxon>Madurella</taxon>
    </lineage>
</organism>
<dbReference type="InterPro" id="IPR031348">
    <property type="entry name" value="PigL_N"/>
</dbReference>
<feature type="signal peptide" evidence="2">
    <location>
        <begin position="1"/>
        <end position="25"/>
    </location>
</feature>
<dbReference type="EMBL" id="LCTW02000219">
    <property type="protein sequence ID" value="KXX76267.1"/>
    <property type="molecule type" value="Genomic_DNA"/>
</dbReference>
<keyword evidence="2" id="KW-0732">Signal</keyword>
<feature type="chain" id="PRO_5008043449" description="Azaphilone pigments biosynthesis cluster protein L N-terminal domain-containing protein" evidence="2">
    <location>
        <begin position="26"/>
        <end position="447"/>
    </location>
</feature>